<dbReference type="CDD" id="cd02440">
    <property type="entry name" value="AdoMet_MTases"/>
    <property type="match status" value="1"/>
</dbReference>
<dbReference type="PANTHER" id="PTHR43861:SF6">
    <property type="entry name" value="METHYLTRANSFERASE TYPE 11"/>
    <property type="match status" value="1"/>
</dbReference>
<reference evidence="2 3" key="1">
    <citation type="journal article" date="2015" name="Nature">
        <title>rRNA introns, odd ribosomes, and small enigmatic genomes across a large radiation of phyla.</title>
        <authorList>
            <person name="Brown C.T."/>
            <person name="Hug L.A."/>
            <person name="Thomas B.C."/>
            <person name="Sharon I."/>
            <person name="Castelle C.J."/>
            <person name="Singh A."/>
            <person name="Wilkins M.J."/>
            <person name="Williams K.H."/>
            <person name="Banfield J.F."/>
        </authorList>
    </citation>
    <scope>NUCLEOTIDE SEQUENCE [LARGE SCALE GENOMIC DNA]</scope>
</reference>
<evidence type="ECO:0000313" key="2">
    <source>
        <dbReference type="EMBL" id="KKS87168.1"/>
    </source>
</evidence>
<dbReference type="PANTHER" id="PTHR43861">
    <property type="entry name" value="TRANS-ACONITATE 2-METHYLTRANSFERASE-RELATED"/>
    <property type="match status" value="1"/>
</dbReference>
<gene>
    <name evidence="2" type="ORF">UV61_C0003G0021</name>
</gene>
<dbReference type="InterPro" id="IPR025714">
    <property type="entry name" value="Methyltranfer_dom"/>
</dbReference>
<dbReference type="SUPFAM" id="SSF53335">
    <property type="entry name" value="S-adenosyl-L-methionine-dependent methyltransferases"/>
    <property type="match status" value="1"/>
</dbReference>
<comment type="caution">
    <text evidence="2">The sequence shown here is derived from an EMBL/GenBank/DDBJ whole genome shotgun (WGS) entry which is preliminary data.</text>
</comment>
<dbReference type="InterPro" id="IPR029063">
    <property type="entry name" value="SAM-dependent_MTases_sf"/>
</dbReference>
<dbReference type="GO" id="GO:0032259">
    <property type="term" value="P:methylation"/>
    <property type="evidence" value="ECO:0007669"/>
    <property type="project" value="UniProtKB-KW"/>
</dbReference>
<name>A0A0G1FJY1_9BACT</name>
<sequence length="254" mass="29355">MNQRKTDPEFSEERVVPDFKEQHNLFQEHFARYKFAAKYVLGKQVLDAACGCGYGGKLFADSGAQKVTGIDISKAAIKYSTTHYRSSGLTFKLMDCQKLLFKDQAFDVVTAFEFIEHLSLPGRFLREVDRVLKTQGVFVISTPNNLRNSPIENKYHFREYNAVSLRSLLKPFFSKIDLYGQRYKPSITRRTKHRQKLVNSVPKFVTRYLPSGLKDYLFSRLINHYLLNLKNEADFNIDQNEIGTATHLIGVCYK</sequence>
<dbReference type="GO" id="GO:0008168">
    <property type="term" value="F:methyltransferase activity"/>
    <property type="evidence" value="ECO:0007669"/>
    <property type="project" value="UniProtKB-KW"/>
</dbReference>
<evidence type="ECO:0000259" key="1">
    <source>
        <dbReference type="Pfam" id="PF13847"/>
    </source>
</evidence>
<dbReference type="EMBL" id="LCFD01000003">
    <property type="protein sequence ID" value="KKS87168.1"/>
    <property type="molecule type" value="Genomic_DNA"/>
</dbReference>
<protein>
    <submittedName>
        <fullName evidence="2">Methyltransferase type 11</fullName>
    </submittedName>
</protein>
<organism evidence="2 3">
    <name type="scientific">Candidatus Gottesmanbacteria bacterium GW2011_GWB1_43_11</name>
    <dbReference type="NCBI Taxonomy" id="1618446"/>
    <lineage>
        <taxon>Bacteria</taxon>
        <taxon>Candidatus Gottesmaniibacteriota</taxon>
    </lineage>
</organism>
<dbReference type="AlphaFoldDB" id="A0A0G1FJY1"/>
<dbReference type="Gene3D" id="3.40.50.150">
    <property type="entry name" value="Vaccinia Virus protein VP39"/>
    <property type="match status" value="1"/>
</dbReference>
<keyword evidence="2" id="KW-0489">Methyltransferase</keyword>
<dbReference type="Pfam" id="PF13847">
    <property type="entry name" value="Methyltransf_31"/>
    <property type="match status" value="1"/>
</dbReference>
<evidence type="ECO:0000313" key="3">
    <source>
        <dbReference type="Proteomes" id="UP000034050"/>
    </source>
</evidence>
<proteinExistence type="predicted"/>
<dbReference type="Proteomes" id="UP000034050">
    <property type="component" value="Unassembled WGS sequence"/>
</dbReference>
<accession>A0A0G1FJY1</accession>
<dbReference type="STRING" id="1618446.UV61_C0003G0021"/>
<keyword evidence="2" id="KW-0808">Transferase</keyword>
<feature type="domain" description="Methyltransferase" evidence="1">
    <location>
        <begin position="42"/>
        <end position="161"/>
    </location>
</feature>